<dbReference type="Pfam" id="PF13240">
    <property type="entry name" value="Zn_Ribbon_1"/>
    <property type="match status" value="1"/>
</dbReference>
<dbReference type="Gene3D" id="1.25.40.10">
    <property type="entry name" value="Tetratricopeptide repeat domain"/>
    <property type="match status" value="1"/>
</dbReference>
<proteinExistence type="predicted"/>
<evidence type="ECO:0000256" key="1">
    <source>
        <dbReference type="ARBA" id="ARBA00022741"/>
    </source>
</evidence>
<dbReference type="InterPro" id="IPR027417">
    <property type="entry name" value="P-loop_NTPase"/>
</dbReference>
<dbReference type="Gene3D" id="3.30.70.1230">
    <property type="entry name" value="Nucleotide cyclase"/>
    <property type="match status" value="1"/>
</dbReference>
<evidence type="ECO:0000313" key="4">
    <source>
        <dbReference type="EMBL" id="GGO85310.1"/>
    </source>
</evidence>
<dbReference type="SUPFAM" id="SSF48452">
    <property type="entry name" value="TPR-like"/>
    <property type="match status" value="2"/>
</dbReference>
<dbReference type="AlphaFoldDB" id="A0A917ZMX9"/>
<dbReference type="PANTHER" id="PTHR16305">
    <property type="entry name" value="TESTICULAR SOLUBLE ADENYLYL CYCLASE"/>
    <property type="match status" value="1"/>
</dbReference>
<dbReference type="InterPro" id="IPR011990">
    <property type="entry name" value="TPR-like_helical_dom_sf"/>
</dbReference>
<dbReference type="Gene3D" id="3.40.50.300">
    <property type="entry name" value="P-loop containing nucleotide triphosphate hydrolases"/>
    <property type="match status" value="1"/>
</dbReference>
<dbReference type="InterPro" id="IPR029787">
    <property type="entry name" value="Nucleotide_cyclase"/>
</dbReference>
<comment type="caution">
    <text evidence="4">The sequence shown here is derived from an EMBL/GenBank/DDBJ whole genome shotgun (WGS) entry which is preliminary data.</text>
</comment>
<reference evidence="4 5" key="1">
    <citation type="journal article" date="2014" name="Int. J. Syst. Evol. Microbiol.">
        <title>Complete genome sequence of Corynebacterium casei LMG S-19264T (=DSM 44701T), isolated from a smear-ripened cheese.</title>
        <authorList>
            <consortium name="US DOE Joint Genome Institute (JGI-PGF)"/>
            <person name="Walter F."/>
            <person name="Albersmeier A."/>
            <person name="Kalinowski J."/>
            <person name="Ruckert C."/>
        </authorList>
    </citation>
    <scope>NUCLEOTIDE SEQUENCE [LARGE SCALE GENOMIC DNA]</scope>
    <source>
        <strain evidence="4 5">CGMCC 1.7286</strain>
    </source>
</reference>
<dbReference type="CDD" id="cd07302">
    <property type="entry name" value="CHD"/>
    <property type="match status" value="1"/>
</dbReference>
<keyword evidence="1" id="KW-0547">Nucleotide-binding</keyword>
<accession>A0A917ZMX9</accession>
<dbReference type="InterPro" id="IPR026870">
    <property type="entry name" value="Zinc_ribbon_dom"/>
</dbReference>
<dbReference type="GO" id="GO:0005524">
    <property type="term" value="F:ATP binding"/>
    <property type="evidence" value="ECO:0007669"/>
    <property type="project" value="UniProtKB-KW"/>
</dbReference>
<dbReference type="EMBL" id="BMLT01000009">
    <property type="protein sequence ID" value="GGO85310.1"/>
    <property type="molecule type" value="Genomic_DNA"/>
</dbReference>
<dbReference type="PANTHER" id="PTHR16305:SF28">
    <property type="entry name" value="GUANYLATE CYCLASE DOMAIN-CONTAINING PROTEIN"/>
    <property type="match status" value="1"/>
</dbReference>
<evidence type="ECO:0000256" key="2">
    <source>
        <dbReference type="ARBA" id="ARBA00022840"/>
    </source>
</evidence>
<dbReference type="Proteomes" id="UP000599578">
    <property type="component" value="Unassembled WGS sequence"/>
</dbReference>
<feature type="domain" description="Guanylate cyclase" evidence="3">
    <location>
        <begin position="69"/>
        <end position="202"/>
    </location>
</feature>
<dbReference type="SUPFAM" id="SSF52540">
    <property type="entry name" value="P-loop containing nucleoside triphosphate hydrolases"/>
    <property type="match status" value="1"/>
</dbReference>
<protein>
    <submittedName>
        <fullName evidence="4">Adenylate cyclase</fullName>
    </submittedName>
</protein>
<organism evidence="4 5">
    <name type="scientific">Marinobacterium nitratireducens</name>
    <dbReference type="NCBI Taxonomy" id="518897"/>
    <lineage>
        <taxon>Bacteria</taxon>
        <taxon>Pseudomonadati</taxon>
        <taxon>Pseudomonadota</taxon>
        <taxon>Gammaproteobacteria</taxon>
        <taxon>Oceanospirillales</taxon>
        <taxon>Oceanospirillaceae</taxon>
        <taxon>Marinobacterium</taxon>
    </lineage>
</organism>
<dbReference type="GO" id="GO:0035556">
    <property type="term" value="P:intracellular signal transduction"/>
    <property type="evidence" value="ECO:0007669"/>
    <property type="project" value="InterPro"/>
</dbReference>
<sequence>MHCSRCGSENPVNARFCSQCGVRLDALRSSEGLQERAPIDYTPRHLAERILAARATLGGRGGGERKLITAMFADIAGSTALIQHLDPEDARHLIDPLLVLMMEAVHHYEGYVAKSLGDGILALFGAPISHEDHPQRAILAALRMQDAMRRHGNSIAPESGSRLRIRVGVHTGEVLMRAVRTENLQADYDPVGHTIHLASRLEGLAVPGSIVISGTTQRLVEGYFDVSAMGAVPVKGIDEPVTLFEVRGPGALQTRLQVAASRGLARFVGRQTEIESLCEALERALAGHGQLVAVAGEPGVGKSRLFHEFKRRCDRGCRFLETFSVSHGKAFAYLPLIELLKHFFALAAQDDERQRRLKVTEGVRALDRRLEDILPYLFQLLGAGDPNVSLPQMDPGLGRHRTFDALRRLLLAASVRQPLVLIFEDLQWLDTETAAFLDFLVAGLGDARILLLVNYRPEYRHHWPEGACFRQLRLDALDQGETETLLSEQLGDDDSLAPLRPRIAQQAEGNPFFLEELIRTLADQQLIGGGPGRYRLLRLPESLQIPDTVRGVLNARIDRLPLPAKALLQTLAVIGKEFTWSLVRRVLDNVEDDLRRLLFQLETGGFIYERLAYPELAYGFRHALIQEAAYDTLPREQRGRLHETTAEAMEMLFADQREERSAELAYHFRCGNNLAKAIQYLTLAGDRAARQCAVAEAVEQLTTALELLKQLADTPQRARQELAIRLRLGPVWMASRGYAAAEVETTYRRAAQLCDQVGRMPELFSALFGRYAYHLVRCDLMAAYALAEQLLALAKESGEADQQLLARCLTGESLFFLGNLSQARQQLQQAVAGYDSGRHRRLTLNFGLDPGVHALGYLTLITELENEPAATGFPPDAALVLAERQAHPTSLALALSLAALRQQLRGEATEVRNLAEAAVTLSTERGFSFWAAFSNVLFGWALACLGEIDDGLWALRRGLDAYRITGARLCLSHFFGLLAEAQLRAGRVAEALESIDEALGVSRRTAERYYMAELHRLRGEALLAGDAGFGDDRQRQAARSFRRAIAVARRQGAGLLMWRALLSRARLQNLQGHRDAARRTLQTIIRASGRAVETGDTLAARTLLADIDRQA</sequence>
<dbReference type="InterPro" id="IPR001054">
    <property type="entry name" value="A/G_cyclase"/>
</dbReference>
<dbReference type="GO" id="GO:0009190">
    <property type="term" value="P:cyclic nucleotide biosynthetic process"/>
    <property type="evidence" value="ECO:0007669"/>
    <property type="project" value="InterPro"/>
</dbReference>
<keyword evidence="2" id="KW-0067">ATP-binding</keyword>
<dbReference type="RefSeq" id="WP_188861761.1">
    <property type="nucleotide sequence ID" value="NZ_BMLT01000009.1"/>
</dbReference>
<dbReference type="GO" id="GO:0005737">
    <property type="term" value="C:cytoplasm"/>
    <property type="evidence" value="ECO:0007669"/>
    <property type="project" value="TreeGrafter"/>
</dbReference>
<dbReference type="SUPFAM" id="SSF55073">
    <property type="entry name" value="Nucleotide cyclase"/>
    <property type="match status" value="1"/>
</dbReference>
<keyword evidence="5" id="KW-1185">Reference proteome</keyword>
<dbReference type="Pfam" id="PF00211">
    <property type="entry name" value="Guanylate_cyc"/>
    <property type="match status" value="1"/>
</dbReference>
<evidence type="ECO:0000313" key="5">
    <source>
        <dbReference type="Proteomes" id="UP000599578"/>
    </source>
</evidence>
<dbReference type="SMART" id="SM00044">
    <property type="entry name" value="CYCc"/>
    <property type="match status" value="1"/>
</dbReference>
<dbReference type="GO" id="GO:0004016">
    <property type="term" value="F:adenylate cyclase activity"/>
    <property type="evidence" value="ECO:0007669"/>
    <property type="project" value="TreeGrafter"/>
</dbReference>
<name>A0A917ZMX9_9GAMM</name>
<evidence type="ECO:0000259" key="3">
    <source>
        <dbReference type="PROSITE" id="PS50125"/>
    </source>
</evidence>
<dbReference type="Pfam" id="PF13191">
    <property type="entry name" value="AAA_16"/>
    <property type="match status" value="1"/>
</dbReference>
<dbReference type="PROSITE" id="PS50125">
    <property type="entry name" value="GUANYLATE_CYCLASE_2"/>
    <property type="match status" value="1"/>
</dbReference>
<dbReference type="InterPro" id="IPR041664">
    <property type="entry name" value="AAA_16"/>
</dbReference>
<gene>
    <name evidence="4" type="primary">cyaI3</name>
    <name evidence="4" type="ORF">GCM10011348_33540</name>
</gene>